<dbReference type="Pfam" id="PF05253">
    <property type="entry name" value="zf-U11-48K"/>
    <property type="match status" value="1"/>
</dbReference>
<evidence type="ECO:0000256" key="3">
    <source>
        <dbReference type="ARBA" id="ARBA00022679"/>
    </source>
</evidence>
<organism evidence="15 16">
    <name type="scientific">Cyclotella cryptica</name>
    <dbReference type="NCBI Taxonomy" id="29204"/>
    <lineage>
        <taxon>Eukaryota</taxon>
        <taxon>Sar</taxon>
        <taxon>Stramenopiles</taxon>
        <taxon>Ochrophyta</taxon>
        <taxon>Bacillariophyta</taxon>
        <taxon>Coscinodiscophyceae</taxon>
        <taxon>Thalassiosirophycidae</taxon>
        <taxon>Stephanodiscales</taxon>
        <taxon>Stephanodiscaceae</taxon>
        <taxon>Cyclotella</taxon>
    </lineage>
</organism>
<comment type="similarity">
    <text evidence="1 12">Belongs to the methyltransferase TRM13 family.</text>
</comment>
<comment type="catalytic activity">
    <reaction evidence="10 12">
        <text>cytidine(4) in tRNA(Gly)(GCC) + S-adenosyl-L-methionine = 2'-O-methylcytidine(4) in tRNA(Gly)(GCC) + S-adenosyl-L-homocysteine + H(+)</text>
        <dbReference type="Rhea" id="RHEA:43192"/>
        <dbReference type="Rhea" id="RHEA-COMP:10399"/>
        <dbReference type="Rhea" id="RHEA-COMP:10400"/>
        <dbReference type="ChEBI" id="CHEBI:15378"/>
        <dbReference type="ChEBI" id="CHEBI:57856"/>
        <dbReference type="ChEBI" id="CHEBI:59789"/>
        <dbReference type="ChEBI" id="CHEBI:74495"/>
        <dbReference type="ChEBI" id="CHEBI:82748"/>
        <dbReference type="EC" id="2.1.1.225"/>
    </reaction>
</comment>
<dbReference type="PROSITE" id="PS51800">
    <property type="entry name" value="ZF_CHHC_U11_48K"/>
    <property type="match status" value="1"/>
</dbReference>
<feature type="region of interest" description="Disordered" evidence="13">
    <location>
        <begin position="217"/>
        <end position="251"/>
    </location>
</feature>
<dbReference type="AlphaFoldDB" id="A0ABD3PPP5"/>
<evidence type="ECO:0000256" key="7">
    <source>
        <dbReference type="ARBA" id="ARBA00022771"/>
    </source>
</evidence>
<dbReference type="InterPro" id="IPR007871">
    <property type="entry name" value="Methyltransferase_TRM13"/>
</dbReference>
<proteinExistence type="inferred from homology"/>
<comment type="catalytic activity">
    <reaction evidence="9 12">
        <text>cytidine(4) in tRNA(Pro) + S-adenosyl-L-methionine = 2'-O-methylcytidine(4) in tRNA(Pro) + S-adenosyl-L-homocysteine + H(+)</text>
        <dbReference type="Rhea" id="RHEA:32767"/>
        <dbReference type="Rhea" id="RHEA-COMP:10397"/>
        <dbReference type="Rhea" id="RHEA-COMP:10398"/>
        <dbReference type="ChEBI" id="CHEBI:15378"/>
        <dbReference type="ChEBI" id="CHEBI:57856"/>
        <dbReference type="ChEBI" id="CHEBI:59789"/>
        <dbReference type="ChEBI" id="CHEBI:74495"/>
        <dbReference type="ChEBI" id="CHEBI:82748"/>
        <dbReference type="EC" id="2.1.1.225"/>
    </reaction>
</comment>
<keyword evidence="5 12" id="KW-0819">tRNA processing</keyword>
<dbReference type="GO" id="GO:0106050">
    <property type="term" value="F:tRNA 2'-O-methyltransferase activity"/>
    <property type="evidence" value="ECO:0007669"/>
    <property type="project" value="UniProtKB-UniRule"/>
</dbReference>
<evidence type="ECO:0000256" key="4">
    <source>
        <dbReference type="ARBA" id="ARBA00022691"/>
    </source>
</evidence>
<keyword evidence="8 12" id="KW-0862">Zinc</keyword>
<dbReference type="PANTHER" id="PTHR12998:SF0">
    <property type="entry name" value="TRNA:M(4)X MODIFICATION ENZYME TRM13 HOMOLOG"/>
    <property type="match status" value="1"/>
</dbReference>
<feature type="compositionally biased region" description="Basic and acidic residues" evidence="13">
    <location>
        <begin position="238"/>
        <end position="247"/>
    </location>
</feature>
<keyword evidence="4 12" id="KW-0949">S-adenosyl-L-methionine</keyword>
<evidence type="ECO:0000256" key="2">
    <source>
        <dbReference type="ARBA" id="ARBA00022603"/>
    </source>
</evidence>
<comment type="function">
    <text evidence="12">tRNA methylase which 2'-O-methylates cytidine(4) in tRNA(Pro) and tRNA(Gly)(GCC), and adenosine(4) in tRNA(His).</text>
</comment>
<dbReference type="EMBL" id="JABMIG020000134">
    <property type="protein sequence ID" value="KAL3790033.1"/>
    <property type="molecule type" value="Genomic_DNA"/>
</dbReference>
<comment type="caution">
    <text evidence="15">The sequence shown here is derived from an EMBL/GenBank/DDBJ whole genome shotgun (WGS) entry which is preliminary data.</text>
</comment>
<evidence type="ECO:0000256" key="13">
    <source>
        <dbReference type="SAM" id="MobiDB-lite"/>
    </source>
</evidence>
<gene>
    <name evidence="15" type="ORF">HJC23_011389</name>
</gene>
<comment type="catalytic activity">
    <reaction evidence="11 12">
        <text>adenosine(4) in tRNA(His) + S-adenosyl-L-methionine = 2'-O-methyladenosine(4) in tRNA(His) + S-adenosyl-L-homocysteine + H(+)</text>
        <dbReference type="Rhea" id="RHEA:43196"/>
        <dbReference type="Rhea" id="RHEA-COMP:10401"/>
        <dbReference type="Rhea" id="RHEA-COMP:10402"/>
        <dbReference type="ChEBI" id="CHEBI:15378"/>
        <dbReference type="ChEBI" id="CHEBI:57856"/>
        <dbReference type="ChEBI" id="CHEBI:59789"/>
        <dbReference type="ChEBI" id="CHEBI:74411"/>
        <dbReference type="ChEBI" id="CHEBI:74477"/>
        <dbReference type="EC" id="2.1.1.225"/>
    </reaction>
</comment>
<evidence type="ECO:0000256" key="5">
    <source>
        <dbReference type="ARBA" id="ARBA00022694"/>
    </source>
</evidence>
<dbReference type="InterPro" id="IPR022776">
    <property type="entry name" value="TRM13/UPF0224_CHHC_Znf_dom"/>
</dbReference>
<evidence type="ECO:0000256" key="9">
    <source>
        <dbReference type="ARBA" id="ARBA00048165"/>
    </source>
</evidence>
<name>A0ABD3PPP5_9STRA</name>
<sequence>MDQMHQPPLPANWDRCHAYNQRKRRYCRQMPVPLSGNTNIDTPRYCGNHMHLIGDFSGDNVTACVSNDSDGLGIKCSQVHKKERGKRIPCPIDPSHLIFESALSRHMLVCPAATHQQYVASQEFYSQNFNRGGFGRLCAGSCEDHANGDRLFNNRHHELAIAVLRVFHHIFQPDKCRSFKTLDDEKKTEPIDYLKSITQNEIYESIREIDLSSIEEQWENSESTTQNETKSPQSPDEDERRANKSDSHQAAGRLSNAIARHRIKAGGPRHLHQIASILGHLRENDLLTNEGAMSDENNIKVNDSKGSAIPINVIEMGAGRGMLGLVVAGAIGASSAEPPKVQLFLVDRSGSRAKAETKIRNAIKDTTTCGPNTSEVKADCLKLDAVSVTRIKCDLAHVHIPTALPFLCPDPSSERRASTPSKTIVIAKHLCGSGTDLALKSLREIAPTGSIDGCVMATCCHGLCEWKDYTGRDCLLGLFCGVGGLSWFGESDFDVLKRWAPASVLDDRHDVSSEDVGDDHTDCLHGNKKEDGNVFTVVKELGLSCGGNGLGRACQRIIDYGRCDYMEKTLFCSSMSSDGGNSGQSLYEVKLFHYVPRNVTPQNALIMAVRK</sequence>
<dbReference type="InterPro" id="IPR039044">
    <property type="entry name" value="Trm13"/>
</dbReference>
<evidence type="ECO:0000256" key="6">
    <source>
        <dbReference type="ARBA" id="ARBA00022723"/>
    </source>
</evidence>
<keyword evidence="3 12" id="KW-0808">Transferase</keyword>
<dbReference type="Pfam" id="PF05206">
    <property type="entry name" value="TRM13"/>
    <property type="match status" value="1"/>
</dbReference>
<dbReference type="GO" id="GO:0008033">
    <property type="term" value="P:tRNA processing"/>
    <property type="evidence" value="ECO:0007669"/>
    <property type="project" value="UniProtKB-KW"/>
</dbReference>
<dbReference type="PANTHER" id="PTHR12998">
    <property type="entry name" value="TRNA:M(4)X MODIFICATION ENZYME TRM13 HOMOLOG"/>
    <property type="match status" value="1"/>
</dbReference>
<evidence type="ECO:0000256" key="10">
    <source>
        <dbReference type="ARBA" id="ARBA00048635"/>
    </source>
</evidence>
<keyword evidence="7 12" id="KW-0863">Zinc-finger</keyword>
<evidence type="ECO:0000256" key="11">
    <source>
        <dbReference type="ARBA" id="ARBA00049393"/>
    </source>
</evidence>
<dbReference type="Proteomes" id="UP001516023">
    <property type="component" value="Unassembled WGS sequence"/>
</dbReference>
<evidence type="ECO:0000256" key="1">
    <source>
        <dbReference type="ARBA" id="ARBA00005265"/>
    </source>
</evidence>
<feature type="compositionally biased region" description="Polar residues" evidence="13">
    <location>
        <begin position="220"/>
        <end position="234"/>
    </location>
</feature>
<protein>
    <recommendedName>
        <fullName evidence="12">tRNA:m(4)X modification enzyme TRM13</fullName>
        <ecNumber evidence="12">2.1.1.225</ecNumber>
    </recommendedName>
</protein>
<keyword evidence="2 12" id="KW-0489">Methyltransferase</keyword>
<accession>A0ABD3PPP5</accession>
<evidence type="ECO:0000313" key="15">
    <source>
        <dbReference type="EMBL" id="KAL3790033.1"/>
    </source>
</evidence>
<dbReference type="GO" id="GO:0032259">
    <property type="term" value="P:methylation"/>
    <property type="evidence" value="ECO:0007669"/>
    <property type="project" value="UniProtKB-KW"/>
</dbReference>
<evidence type="ECO:0000259" key="14">
    <source>
        <dbReference type="PROSITE" id="PS51800"/>
    </source>
</evidence>
<feature type="domain" description="CHHC U11-48K-type" evidence="14">
    <location>
        <begin position="87"/>
        <end position="114"/>
    </location>
</feature>
<evidence type="ECO:0000256" key="12">
    <source>
        <dbReference type="RuleBase" id="RU367103"/>
    </source>
</evidence>
<evidence type="ECO:0000313" key="16">
    <source>
        <dbReference type="Proteomes" id="UP001516023"/>
    </source>
</evidence>
<dbReference type="EC" id="2.1.1.225" evidence="12"/>
<reference evidence="15 16" key="1">
    <citation type="journal article" date="2020" name="G3 (Bethesda)">
        <title>Improved Reference Genome for Cyclotella cryptica CCMP332, a Model for Cell Wall Morphogenesis, Salinity Adaptation, and Lipid Production in Diatoms (Bacillariophyta).</title>
        <authorList>
            <person name="Roberts W.R."/>
            <person name="Downey K.M."/>
            <person name="Ruck E.C."/>
            <person name="Traller J.C."/>
            <person name="Alverson A.J."/>
        </authorList>
    </citation>
    <scope>NUCLEOTIDE SEQUENCE [LARGE SCALE GENOMIC DNA]</scope>
    <source>
        <strain evidence="15 16">CCMP332</strain>
    </source>
</reference>
<keyword evidence="16" id="KW-1185">Reference proteome</keyword>
<evidence type="ECO:0000256" key="8">
    <source>
        <dbReference type="ARBA" id="ARBA00022833"/>
    </source>
</evidence>
<dbReference type="GO" id="GO:0008270">
    <property type="term" value="F:zinc ion binding"/>
    <property type="evidence" value="ECO:0007669"/>
    <property type="project" value="UniProtKB-KW"/>
</dbReference>
<keyword evidence="6 12" id="KW-0479">Metal-binding</keyword>